<protein>
    <submittedName>
        <fullName evidence="3">Type IV secretion system protein VirB11</fullName>
    </submittedName>
</protein>
<dbReference type="EMBL" id="JAVDTT010000002">
    <property type="protein sequence ID" value="MDR6841299.1"/>
    <property type="molecule type" value="Genomic_DNA"/>
</dbReference>
<dbReference type="InterPro" id="IPR027417">
    <property type="entry name" value="P-loop_NTPase"/>
</dbReference>
<sequence>MTDASTNGIDRQVQMLRTAMGPVIAAALADPQVVEVLLNPDGSLWLDRLRTGREPTGVTLMANDAERIIRLVAAHVHVEVHAGAPVISAELPETGERFEGVLPPVTRAPTFAIRKRAAGVIPLSNYVEAGVMTSVQAELLRHAVRKRWNILIAGGTSTGKTTLANALLQEMAGTGDRVILLEDTVELQCLSDDHVPLRTKPGVVSMADLVRSTLRLRPDRIVVGEVRGSEALDLLKAWGTGHPGGIATLHAGSAYGALVRLEQLIQEVVVTVPRALIAESVDLIVYISGRGDARRIEDIVRVTGLQDDGYRLEPAST</sequence>
<proteinExistence type="inferred from homology"/>
<organism evidence="3 4">
    <name type="scientific">Pseudoxanthomonas sacheonensis</name>
    <dbReference type="NCBI Taxonomy" id="443615"/>
    <lineage>
        <taxon>Bacteria</taxon>
        <taxon>Pseudomonadati</taxon>
        <taxon>Pseudomonadota</taxon>
        <taxon>Gammaproteobacteria</taxon>
        <taxon>Lysobacterales</taxon>
        <taxon>Lysobacteraceae</taxon>
        <taxon>Pseudoxanthomonas</taxon>
    </lineage>
</organism>
<reference evidence="3 4" key="1">
    <citation type="submission" date="2023-07" db="EMBL/GenBank/DDBJ databases">
        <title>Sorghum-associated microbial communities from plants grown in Nebraska, USA.</title>
        <authorList>
            <person name="Schachtman D."/>
        </authorList>
    </citation>
    <scope>NUCLEOTIDE SEQUENCE [LARGE SCALE GENOMIC DNA]</scope>
    <source>
        <strain evidence="3 4">BE107</strain>
    </source>
</reference>
<dbReference type="Pfam" id="PF00437">
    <property type="entry name" value="T2SSE"/>
    <property type="match status" value="1"/>
</dbReference>
<dbReference type="Proteomes" id="UP001254759">
    <property type="component" value="Unassembled WGS sequence"/>
</dbReference>
<evidence type="ECO:0000259" key="2">
    <source>
        <dbReference type="Pfam" id="PF00437"/>
    </source>
</evidence>
<dbReference type="NCBIfam" id="TIGR02782">
    <property type="entry name" value="TrbB_P"/>
    <property type="match status" value="1"/>
</dbReference>
<comment type="similarity">
    <text evidence="1">Belongs to the GSP E family.</text>
</comment>
<dbReference type="CDD" id="cd01130">
    <property type="entry name" value="VirB11-like_ATPase"/>
    <property type="match status" value="1"/>
</dbReference>
<dbReference type="SUPFAM" id="SSF52540">
    <property type="entry name" value="P-loop containing nucleoside triphosphate hydrolases"/>
    <property type="match status" value="1"/>
</dbReference>
<evidence type="ECO:0000313" key="3">
    <source>
        <dbReference type="EMBL" id="MDR6841299.1"/>
    </source>
</evidence>
<dbReference type="InterPro" id="IPR014149">
    <property type="entry name" value="Conjug-transfer_TrbB"/>
</dbReference>
<evidence type="ECO:0000313" key="4">
    <source>
        <dbReference type="Proteomes" id="UP001254759"/>
    </source>
</evidence>
<evidence type="ECO:0000256" key="1">
    <source>
        <dbReference type="ARBA" id="ARBA00006611"/>
    </source>
</evidence>
<dbReference type="Gene3D" id="3.30.450.90">
    <property type="match status" value="1"/>
</dbReference>
<dbReference type="InterPro" id="IPR001482">
    <property type="entry name" value="T2SS/T4SS_dom"/>
</dbReference>
<dbReference type="Gene3D" id="3.40.50.300">
    <property type="entry name" value="P-loop containing nucleotide triphosphate hydrolases"/>
    <property type="match status" value="1"/>
</dbReference>
<feature type="domain" description="Bacterial type II secretion system protein E" evidence="2">
    <location>
        <begin position="77"/>
        <end position="285"/>
    </location>
</feature>
<name>A0ABU1RR96_9GAMM</name>
<gene>
    <name evidence="3" type="ORF">J2W94_001584</name>
</gene>
<comment type="caution">
    <text evidence="3">The sequence shown here is derived from an EMBL/GenBank/DDBJ whole genome shotgun (WGS) entry which is preliminary data.</text>
</comment>
<dbReference type="PANTHER" id="PTHR30486">
    <property type="entry name" value="TWITCHING MOTILITY PROTEIN PILT"/>
    <property type="match status" value="1"/>
</dbReference>
<accession>A0ABU1RR96</accession>
<dbReference type="PANTHER" id="PTHR30486:SF6">
    <property type="entry name" value="TYPE IV PILUS RETRACTATION ATPASE PILT"/>
    <property type="match status" value="1"/>
</dbReference>
<dbReference type="InterPro" id="IPR050921">
    <property type="entry name" value="T4SS_GSP_E_ATPase"/>
</dbReference>
<keyword evidence="4" id="KW-1185">Reference proteome</keyword>